<name>A0A655EC79_SALET</name>
<dbReference type="Proteomes" id="UP000041314">
    <property type="component" value="Unassembled WGS sequence"/>
</dbReference>
<evidence type="ECO:0000313" key="2">
    <source>
        <dbReference type="EMBL" id="CNV14180.1"/>
    </source>
</evidence>
<dbReference type="EMBL" id="CQPC01000075">
    <property type="protein sequence ID" value="CNV02029.1"/>
    <property type="molecule type" value="Genomic_DNA"/>
</dbReference>
<proteinExistence type="predicted"/>
<sequence>MPSANTTIPSGVTLKKLNPCRPSRSSSLLTTRFGGVATSVIIPLISPAKLSGIIRREGEVCICIETLRTTGIKIATTPVELMKAPSPATVIISKTSILISLLPAILTSQVPTTVATPVRTRPSPIINKAAIRMTFGSLKPEKASGRVKVPLRTKATMTNKATASIRTLPVANNTTAIASKERTQINSPFTTYPCQMRR</sequence>
<accession>A0A655EC79</accession>
<dbReference type="AlphaFoldDB" id="A0A655EC79"/>
<dbReference type="EMBL" id="CQPA01000060">
    <property type="protein sequence ID" value="CNV14180.1"/>
    <property type="molecule type" value="Genomic_DNA"/>
</dbReference>
<evidence type="ECO:0000313" key="5">
    <source>
        <dbReference type="Proteomes" id="UP000041314"/>
    </source>
</evidence>
<reference evidence="4 5" key="1">
    <citation type="submission" date="2015-03" db="EMBL/GenBank/DDBJ databases">
        <authorList>
            <consortium name="Pathogen Informatics"/>
        </authorList>
    </citation>
    <scope>NUCLEOTIDE SEQUENCE [LARGE SCALE GENOMIC DNA]</scope>
    <source>
        <strain evidence="1 4">3476</strain>
        <strain evidence="2 5">A1104</strain>
        <strain evidence="3 6">D4891</strain>
    </source>
</reference>
<evidence type="ECO:0000313" key="4">
    <source>
        <dbReference type="Proteomes" id="UP000039541"/>
    </source>
</evidence>
<protein>
    <submittedName>
        <fullName evidence="2">Uncharacterized protein</fullName>
    </submittedName>
</protein>
<dbReference type="Proteomes" id="UP000042394">
    <property type="component" value="Unassembled WGS sequence"/>
</dbReference>
<evidence type="ECO:0000313" key="6">
    <source>
        <dbReference type="Proteomes" id="UP000042394"/>
    </source>
</evidence>
<dbReference type="Proteomes" id="UP000039541">
    <property type="component" value="Unassembled WGS sequence"/>
</dbReference>
<gene>
    <name evidence="2" type="ORF">ERS008198_04470</name>
    <name evidence="1" type="ORF">ERS008202_04096</name>
    <name evidence="3" type="ORF">ERS008207_04554</name>
</gene>
<evidence type="ECO:0000313" key="3">
    <source>
        <dbReference type="EMBL" id="CNV19297.1"/>
    </source>
</evidence>
<evidence type="ECO:0000313" key="1">
    <source>
        <dbReference type="EMBL" id="CNV02029.1"/>
    </source>
</evidence>
<organism evidence="2 5">
    <name type="scientific">Salmonella enterica subsp. enterica serovar Bovismorbificans</name>
    <dbReference type="NCBI Taxonomy" id="58097"/>
    <lineage>
        <taxon>Bacteria</taxon>
        <taxon>Pseudomonadati</taxon>
        <taxon>Pseudomonadota</taxon>
        <taxon>Gammaproteobacteria</taxon>
        <taxon>Enterobacterales</taxon>
        <taxon>Enterobacteriaceae</taxon>
        <taxon>Salmonella</taxon>
    </lineage>
</organism>
<dbReference type="EMBL" id="CQPD01000071">
    <property type="protein sequence ID" value="CNV19297.1"/>
    <property type="molecule type" value="Genomic_DNA"/>
</dbReference>